<name>A0ABZ2HUX8_9HYPH</name>
<dbReference type="EMBL" id="CP146275">
    <property type="protein sequence ID" value="WWT31422.1"/>
    <property type="molecule type" value="Genomic_DNA"/>
</dbReference>
<evidence type="ECO:0000313" key="1">
    <source>
        <dbReference type="EMBL" id="WWT31422.1"/>
    </source>
</evidence>
<sequence>MSIVLTNQCCPFDWADEGVPELGTSPSDFIVERDGMPYLVMLEDREMFLDGTLTPETWHIEPRPLAIGDEIGFGYTESFGHFQYLLTPGPDGLGVKVLGDYPPHANLFGSPSDLIIEGTPEEAGREMAESGDFISTMAIWYWSDEVTYVVTVDPAGSFGFARKGPVQ</sequence>
<dbReference type="RefSeq" id="WP_338606892.1">
    <property type="nucleotide sequence ID" value="NZ_CP146275.1"/>
</dbReference>
<dbReference type="Proteomes" id="UP001369958">
    <property type="component" value="Chromosome"/>
</dbReference>
<reference evidence="1 2" key="1">
    <citation type="submission" date="2024-02" db="EMBL/GenBank/DDBJ databases">
        <title>Complete genome sequence of Pelagibacterium nitratireducens ZH15.</title>
        <authorList>
            <person name="Zhao L.H."/>
        </authorList>
    </citation>
    <scope>NUCLEOTIDE SEQUENCE [LARGE SCALE GENOMIC DNA]</scope>
    <source>
        <strain evidence="1 2">ZH15</strain>
    </source>
</reference>
<gene>
    <name evidence="1" type="ORF">V6617_10280</name>
</gene>
<organism evidence="1 2">
    <name type="scientific">Pelagibacterium nitratireducens</name>
    <dbReference type="NCBI Taxonomy" id="1046114"/>
    <lineage>
        <taxon>Bacteria</taxon>
        <taxon>Pseudomonadati</taxon>
        <taxon>Pseudomonadota</taxon>
        <taxon>Alphaproteobacteria</taxon>
        <taxon>Hyphomicrobiales</taxon>
        <taxon>Devosiaceae</taxon>
        <taxon>Pelagibacterium</taxon>
    </lineage>
</organism>
<keyword evidence="2" id="KW-1185">Reference proteome</keyword>
<accession>A0ABZ2HUX8</accession>
<protein>
    <submittedName>
        <fullName evidence="1">Uncharacterized protein</fullName>
    </submittedName>
</protein>
<proteinExistence type="predicted"/>
<evidence type="ECO:0000313" key="2">
    <source>
        <dbReference type="Proteomes" id="UP001369958"/>
    </source>
</evidence>